<dbReference type="PANTHER" id="PTHR14037">
    <property type="entry name" value="MAMMAGLOBIN-RELATED"/>
    <property type="match status" value="1"/>
</dbReference>
<gene>
    <name evidence="5" type="primary">LOC114500307</name>
</gene>
<organism evidence="4 5">
    <name type="scientific">Phyllostomus discolor</name>
    <name type="common">pale spear-nosed bat</name>
    <dbReference type="NCBI Taxonomy" id="89673"/>
    <lineage>
        <taxon>Eukaryota</taxon>
        <taxon>Metazoa</taxon>
        <taxon>Chordata</taxon>
        <taxon>Craniata</taxon>
        <taxon>Vertebrata</taxon>
        <taxon>Euteleostomi</taxon>
        <taxon>Mammalia</taxon>
        <taxon>Eutheria</taxon>
        <taxon>Laurasiatheria</taxon>
        <taxon>Chiroptera</taxon>
        <taxon>Yangochiroptera</taxon>
        <taxon>Phyllostomidae</taxon>
        <taxon>Phyllostominae</taxon>
        <taxon>Phyllostomus</taxon>
    </lineage>
</organism>
<proteinExistence type="predicted"/>
<comment type="subcellular location">
    <subcellularLocation>
        <location evidence="1">Secreted</location>
    </subcellularLocation>
</comment>
<dbReference type="PROSITE" id="PS51311">
    <property type="entry name" value="SCGB"/>
    <property type="match status" value="1"/>
</dbReference>
<name>A0A7E6E324_9CHIR</name>
<evidence type="ECO:0000256" key="2">
    <source>
        <dbReference type="ARBA" id="ARBA00022525"/>
    </source>
</evidence>
<dbReference type="InterPro" id="IPR035960">
    <property type="entry name" value="Secretoglobin_sf"/>
</dbReference>
<protein>
    <submittedName>
        <fullName evidence="5">Mammaglobin-A-like isoform X1</fullName>
    </submittedName>
</protein>
<evidence type="ECO:0000313" key="5">
    <source>
        <dbReference type="RefSeq" id="XP_035885462.1"/>
    </source>
</evidence>
<dbReference type="InterPro" id="IPR016126">
    <property type="entry name" value="Secretoglobin"/>
</dbReference>
<dbReference type="GO" id="GO:0030521">
    <property type="term" value="P:androgen receptor signaling pathway"/>
    <property type="evidence" value="ECO:0007669"/>
    <property type="project" value="TreeGrafter"/>
</dbReference>
<evidence type="ECO:0000256" key="1">
    <source>
        <dbReference type="ARBA" id="ARBA00004613"/>
    </source>
</evidence>
<dbReference type="Pfam" id="PF01099">
    <property type="entry name" value="Uteroglobin"/>
    <property type="match status" value="1"/>
</dbReference>
<dbReference type="SUPFAM" id="SSF48201">
    <property type="entry name" value="Uteroglobin-like"/>
    <property type="match status" value="1"/>
</dbReference>
<dbReference type="GO" id="GO:0005615">
    <property type="term" value="C:extracellular space"/>
    <property type="evidence" value="ECO:0007669"/>
    <property type="project" value="TreeGrafter"/>
</dbReference>
<feature type="signal peptide" evidence="3">
    <location>
        <begin position="1"/>
        <end position="18"/>
    </location>
</feature>
<keyword evidence="4" id="KW-1185">Reference proteome</keyword>
<evidence type="ECO:0000313" key="4">
    <source>
        <dbReference type="Proteomes" id="UP000504628"/>
    </source>
</evidence>
<keyword evidence="2" id="KW-0964">Secreted</keyword>
<keyword evidence="3" id="KW-0732">Signal</keyword>
<sequence length="111" mass="12638">MKLVTVLMLTALPLYCYAGIGCDLLDDMISTTIDPDVDVTEYINNLKDFLPGEETEKAYTFMKECFLHQSEETLEKVQELEHQLPVNACGPIQENNEVACLFLRMFLGKNK</sequence>
<evidence type="ECO:0000256" key="3">
    <source>
        <dbReference type="SAM" id="SignalP"/>
    </source>
</evidence>
<dbReference type="Proteomes" id="UP000504628">
    <property type="component" value="Chromosome 6"/>
</dbReference>
<dbReference type="PANTHER" id="PTHR14037:SF4">
    <property type="entry name" value="MAMMAGLOBIN-B"/>
    <property type="match status" value="1"/>
</dbReference>
<dbReference type="PROSITE" id="PS51257">
    <property type="entry name" value="PROKAR_LIPOPROTEIN"/>
    <property type="match status" value="1"/>
</dbReference>
<dbReference type="InParanoid" id="A0A7E6E324"/>
<dbReference type="OrthoDB" id="9741516at2759"/>
<reference evidence="5" key="1">
    <citation type="submission" date="2025-08" db="UniProtKB">
        <authorList>
            <consortium name="RefSeq"/>
        </authorList>
    </citation>
    <scope>IDENTIFICATION</scope>
    <source>
        <tissue evidence="5">Muscle</tissue>
    </source>
</reference>
<dbReference type="AlphaFoldDB" id="A0A7E6E324"/>
<feature type="chain" id="PRO_5028945052" evidence="3">
    <location>
        <begin position="19"/>
        <end position="111"/>
    </location>
</feature>
<dbReference type="GeneID" id="114500307"/>
<dbReference type="RefSeq" id="XP_035885462.1">
    <property type="nucleotide sequence ID" value="XM_036029569.1"/>
</dbReference>
<dbReference type="FunCoup" id="A0A7E6E324">
    <property type="interactions" value="5"/>
</dbReference>
<accession>A0A7E6E324</accession>